<evidence type="ECO:0000256" key="1">
    <source>
        <dbReference type="ARBA" id="ARBA00004651"/>
    </source>
</evidence>
<dbReference type="PROSITE" id="PS01125">
    <property type="entry name" value="ROK"/>
    <property type="match status" value="1"/>
</dbReference>
<proteinExistence type="predicted"/>
<dbReference type="Pfam" id="PF02588">
    <property type="entry name" value="YitT_membrane"/>
    <property type="match status" value="1"/>
</dbReference>
<dbReference type="EMBL" id="JBHTCO010000005">
    <property type="protein sequence ID" value="MFC7392649.1"/>
    <property type="molecule type" value="Genomic_DNA"/>
</dbReference>
<dbReference type="Pfam" id="PF10035">
    <property type="entry name" value="DUF2179"/>
    <property type="match status" value="1"/>
</dbReference>
<feature type="transmembrane region" description="Helical" evidence="6">
    <location>
        <begin position="109"/>
        <end position="127"/>
    </location>
</feature>
<evidence type="ECO:0000313" key="9">
    <source>
        <dbReference type="Proteomes" id="UP001596505"/>
    </source>
</evidence>
<keyword evidence="9" id="KW-1185">Reference proteome</keyword>
<dbReference type="Gene3D" id="3.30.70.120">
    <property type="match status" value="1"/>
</dbReference>
<dbReference type="CDD" id="cd16380">
    <property type="entry name" value="YitT_C"/>
    <property type="match status" value="1"/>
</dbReference>
<evidence type="ECO:0000256" key="6">
    <source>
        <dbReference type="SAM" id="Phobius"/>
    </source>
</evidence>
<dbReference type="InterPro" id="IPR051461">
    <property type="entry name" value="UPF0750_membrane"/>
</dbReference>
<evidence type="ECO:0000256" key="4">
    <source>
        <dbReference type="ARBA" id="ARBA00022989"/>
    </source>
</evidence>
<protein>
    <submittedName>
        <fullName evidence="8">YitT family protein</fullName>
    </submittedName>
</protein>
<keyword evidence="5 6" id="KW-0472">Membrane</keyword>
<sequence length="290" mass="31609">MKLSLKPKNIFFILIGAAIYAFGLVNFNMTNKLAEGGITGITLILYNLFNIDPAISNIVLNVPLFILGWRTLGRNSFAYTLIGTGALSVFLWIFQHVHIFSFTLKNDMTLAALFAGVFVGVGLGIIFKYGGTTGGSDIIARLGHNSFGWSIGQIMFAIDAIVIISSLIYLDYRQAMYTLVAVFVGARVIDFIQKGAYAAKAAMIISKDNEAVADKIIKTLDRSTTIIPAKGGYTGNEVNVLYCVVAQNEVFRLKNVISSVDPHAFVAVNDVHEVLGEGFTLDENKNPLHE</sequence>
<dbReference type="RefSeq" id="WP_380965023.1">
    <property type="nucleotide sequence ID" value="NZ_JBHTCO010000005.1"/>
</dbReference>
<comment type="caution">
    <text evidence="8">The sequence shown here is derived from an EMBL/GenBank/DDBJ whole genome shotgun (WGS) entry which is preliminary data.</text>
</comment>
<evidence type="ECO:0000256" key="3">
    <source>
        <dbReference type="ARBA" id="ARBA00022692"/>
    </source>
</evidence>
<keyword evidence="4 6" id="KW-1133">Transmembrane helix</keyword>
<evidence type="ECO:0000256" key="2">
    <source>
        <dbReference type="ARBA" id="ARBA00022475"/>
    </source>
</evidence>
<keyword evidence="3 6" id="KW-0812">Transmembrane</keyword>
<feature type="transmembrane region" description="Helical" evidence="6">
    <location>
        <begin position="9"/>
        <end position="27"/>
    </location>
</feature>
<organism evidence="8 9">
    <name type="scientific">Scopulibacillus cellulosilyticus</name>
    <dbReference type="NCBI Taxonomy" id="2665665"/>
    <lineage>
        <taxon>Bacteria</taxon>
        <taxon>Bacillati</taxon>
        <taxon>Bacillota</taxon>
        <taxon>Bacilli</taxon>
        <taxon>Bacillales</taxon>
        <taxon>Sporolactobacillaceae</taxon>
        <taxon>Scopulibacillus</taxon>
    </lineage>
</organism>
<keyword evidence="2" id="KW-1003">Cell membrane</keyword>
<dbReference type="PANTHER" id="PTHR33545">
    <property type="entry name" value="UPF0750 MEMBRANE PROTEIN YITT-RELATED"/>
    <property type="match status" value="1"/>
</dbReference>
<dbReference type="PANTHER" id="PTHR33545:SF10">
    <property type="entry name" value="UPF0750 MEMBRANE PROTEIN YPJC"/>
    <property type="match status" value="1"/>
</dbReference>
<dbReference type="PIRSF" id="PIRSF006483">
    <property type="entry name" value="Membrane_protein_YitT"/>
    <property type="match status" value="1"/>
</dbReference>
<dbReference type="InterPro" id="IPR019264">
    <property type="entry name" value="DUF2179"/>
</dbReference>
<evidence type="ECO:0000256" key="5">
    <source>
        <dbReference type="ARBA" id="ARBA00023136"/>
    </source>
</evidence>
<feature type="transmembrane region" description="Helical" evidence="6">
    <location>
        <begin position="78"/>
        <end position="97"/>
    </location>
</feature>
<comment type="subcellular location">
    <subcellularLocation>
        <location evidence="1">Cell membrane</location>
        <topology evidence="1">Multi-pass membrane protein</topology>
    </subcellularLocation>
</comment>
<evidence type="ECO:0000313" key="8">
    <source>
        <dbReference type="EMBL" id="MFC7392649.1"/>
    </source>
</evidence>
<dbReference type="InterPro" id="IPR049874">
    <property type="entry name" value="ROK_cs"/>
</dbReference>
<reference evidence="9" key="1">
    <citation type="journal article" date="2019" name="Int. J. Syst. Evol. Microbiol.">
        <title>The Global Catalogue of Microorganisms (GCM) 10K type strain sequencing project: providing services to taxonomists for standard genome sequencing and annotation.</title>
        <authorList>
            <consortium name="The Broad Institute Genomics Platform"/>
            <consortium name="The Broad Institute Genome Sequencing Center for Infectious Disease"/>
            <person name="Wu L."/>
            <person name="Ma J."/>
        </authorList>
    </citation>
    <scope>NUCLEOTIDE SEQUENCE [LARGE SCALE GENOMIC DNA]</scope>
    <source>
        <strain evidence="9">CGMCC 1.16305</strain>
    </source>
</reference>
<gene>
    <name evidence="8" type="ORF">ACFQRG_06585</name>
</gene>
<feature type="domain" description="DUF2179" evidence="7">
    <location>
        <begin position="222"/>
        <end position="276"/>
    </location>
</feature>
<evidence type="ECO:0000259" key="7">
    <source>
        <dbReference type="Pfam" id="PF10035"/>
    </source>
</evidence>
<dbReference type="InterPro" id="IPR003740">
    <property type="entry name" value="YitT"/>
</dbReference>
<name>A0ABW2PTZ6_9BACL</name>
<dbReference type="Proteomes" id="UP001596505">
    <property type="component" value="Unassembled WGS sequence"/>
</dbReference>
<dbReference type="InterPro" id="IPR015867">
    <property type="entry name" value="N-reg_PII/ATP_PRibTrfase_C"/>
</dbReference>
<accession>A0ABW2PTZ6</accession>
<feature type="transmembrane region" description="Helical" evidence="6">
    <location>
        <begin position="147"/>
        <end position="170"/>
    </location>
</feature>